<dbReference type="EMBL" id="QSND01000002">
    <property type="protein sequence ID" value="KAA6451329.1"/>
    <property type="molecule type" value="Genomic_DNA"/>
</dbReference>
<name>A0A5M8RTR4_9BACI</name>
<feature type="transmembrane region" description="Helical" evidence="1">
    <location>
        <begin position="44"/>
        <end position="63"/>
    </location>
</feature>
<accession>A0A5M8RTR4</accession>
<organism evidence="2 3">
    <name type="scientific">Bacillus swezeyi</name>
    <dbReference type="NCBI Taxonomy" id="1925020"/>
    <lineage>
        <taxon>Bacteria</taxon>
        <taxon>Bacillati</taxon>
        <taxon>Bacillota</taxon>
        <taxon>Bacilli</taxon>
        <taxon>Bacillales</taxon>
        <taxon>Bacillaceae</taxon>
        <taxon>Bacillus</taxon>
    </lineage>
</organism>
<evidence type="ECO:0000256" key="1">
    <source>
        <dbReference type="SAM" id="Phobius"/>
    </source>
</evidence>
<evidence type="ECO:0008006" key="4">
    <source>
        <dbReference type="Google" id="ProtNLM"/>
    </source>
</evidence>
<sequence>MKYDIPKEVRSPVKLLFSLYAKDLLIVGVGTLILLNITSEFVHSWFTIPYYIVGFGFLVFLVCNSVHNPGKKNYHTLFFLIKSNKTVYHPIDRHKVENEIKYSNNEVEVRENA</sequence>
<dbReference type="InterPro" id="IPR020275">
    <property type="entry name" value="DUF5592"/>
</dbReference>
<evidence type="ECO:0000313" key="2">
    <source>
        <dbReference type="EMBL" id="KAA6451329.1"/>
    </source>
</evidence>
<feature type="transmembrane region" description="Helical" evidence="1">
    <location>
        <begin position="20"/>
        <end position="38"/>
    </location>
</feature>
<comment type="caution">
    <text evidence="2">The sequence shown here is derived from an EMBL/GenBank/DDBJ whole genome shotgun (WGS) entry which is preliminary data.</text>
</comment>
<dbReference type="Pfam" id="PF17332">
    <property type="entry name" value="DUF5592"/>
    <property type="match status" value="1"/>
</dbReference>
<dbReference type="RefSeq" id="WP_148957220.1">
    <property type="nucleotide sequence ID" value="NZ_QSND01000002.1"/>
</dbReference>
<keyword evidence="1" id="KW-0812">Transmembrane</keyword>
<keyword evidence="1" id="KW-0472">Membrane</keyword>
<dbReference type="AlphaFoldDB" id="A0A5M8RTR4"/>
<dbReference type="Proteomes" id="UP000324326">
    <property type="component" value="Unassembled WGS sequence"/>
</dbReference>
<proteinExistence type="predicted"/>
<gene>
    <name evidence="2" type="ORF">DX927_11170</name>
</gene>
<evidence type="ECO:0000313" key="3">
    <source>
        <dbReference type="Proteomes" id="UP000324326"/>
    </source>
</evidence>
<keyword evidence="1" id="KW-1133">Transmembrane helix</keyword>
<protein>
    <recommendedName>
        <fullName evidence="4">PrgI family protein</fullName>
    </recommendedName>
</protein>
<reference evidence="2 3" key="1">
    <citation type="submission" date="2018-08" db="EMBL/GenBank/DDBJ databases">
        <title>Bacillus phenotypic plasticity.</title>
        <authorList>
            <person name="Hurtado E."/>
        </authorList>
    </citation>
    <scope>NUCLEOTIDE SEQUENCE [LARGE SCALE GENOMIC DNA]</scope>
    <source>
        <strain evidence="2 3">427</strain>
    </source>
</reference>